<dbReference type="AlphaFoldDB" id="A0A6J4HLB8"/>
<feature type="region of interest" description="Disordered" evidence="1">
    <location>
        <begin position="63"/>
        <end position="86"/>
    </location>
</feature>
<proteinExistence type="predicted"/>
<accession>A0A6J4HLB8</accession>
<sequence>WTTRPPLSATPCTPPSASRCWGSSRPSSGAGSCSESWPGWPPRSTRRSTRCWMTWWRGCRRISARSPPAPAPRPRTPAGHSSGTPS</sequence>
<feature type="non-terminal residue" evidence="2">
    <location>
        <position position="86"/>
    </location>
</feature>
<name>A0A6J4HLB8_9ACTN</name>
<gene>
    <name evidence="2" type="ORF">AVDCRST_MAG10-1019</name>
</gene>
<reference evidence="2" key="1">
    <citation type="submission" date="2020-02" db="EMBL/GenBank/DDBJ databases">
        <authorList>
            <person name="Meier V. D."/>
        </authorList>
    </citation>
    <scope>NUCLEOTIDE SEQUENCE</scope>
    <source>
        <strain evidence="2">AVDCRST_MAG10</strain>
    </source>
</reference>
<protein>
    <submittedName>
        <fullName evidence="2">Uncharacterized protein</fullName>
    </submittedName>
</protein>
<feature type="region of interest" description="Disordered" evidence="1">
    <location>
        <begin position="1"/>
        <end position="48"/>
    </location>
</feature>
<feature type="compositionally biased region" description="Low complexity" evidence="1">
    <location>
        <begin position="22"/>
        <end position="36"/>
    </location>
</feature>
<organism evidence="2">
    <name type="scientific">uncultured Acidimicrobiales bacterium</name>
    <dbReference type="NCBI Taxonomy" id="310071"/>
    <lineage>
        <taxon>Bacteria</taxon>
        <taxon>Bacillati</taxon>
        <taxon>Actinomycetota</taxon>
        <taxon>Acidimicrobiia</taxon>
        <taxon>Acidimicrobiales</taxon>
        <taxon>environmental samples</taxon>
    </lineage>
</organism>
<evidence type="ECO:0000313" key="2">
    <source>
        <dbReference type="EMBL" id="CAA9228111.1"/>
    </source>
</evidence>
<evidence type="ECO:0000256" key="1">
    <source>
        <dbReference type="SAM" id="MobiDB-lite"/>
    </source>
</evidence>
<feature type="non-terminal residue" evidence="2">
    <location>
        <position position="1"/>
    </location>
</feature>
<dbReference type="EMBL" id="CADCTB010000069">
    <property type="protein sequence ID" value="CAA9228111.1"/>
    <property type="molecule type" value="Genomic_DNA"/>
</dbReference>